<gene>
    <name evidence="12" type="ORF">H9L16_06150</name>
</gene>
<dbReference type="CDD" id="cd01948">
    <property type="entry name" value="EAL"/>
    <property type="match status" value="1"/>
</dbReference>
<dbReference type="Pfam" id="PF00072">
    <property type="entry name" value="Response_reg"/>
    <property type="match status" value="1"/>
</dbReference>
<dbReference type="NCBIfam" id="TIGR00229">
    <property type="entry name" value="sensory_box"/>
    <property type="match status" value="2"/>
</dbReference>
<dbReference type="InterPro" id="IPR035919">
    <property type="entry name" value="EAL_sf"/>
</dbReference>
<dbReference type="SUPFAM" id="SSF141868">
    <property type="entry name" value="EAL domain-like"/>
    <property type="match status" value="1"/>
</dbReference>
<proteinExistence type="predicted"/>
<evidence type="ECO:0000259" key="7">
    <source>
        <dbReference type="PROSITE" id="PS50110"/>
    </source>
</evidence>
<dbReference type="Gene3D" id="3.30.450.20">
    <property type="entry name" value="PAS domain"/>
    <property type="match status" value="3"/>
</dbReference>
<keyword evidence="5" id="KW-0597">Phosphoprotein</keyword>
<dbReference type="PANTHER" id="PTHR44757:SF2">
    <property type="entry name" value="BIOFILM ARCHITECTURE MAINTENANCE PROTEIN MBAA"/>
    <property type="match status" value="1"/>
</dbReference>
<evidence type="ECO:0000313" key="13">
    <source>
        <dbReference type="Proteomes" id="UP000515804"/>
    </source>
</evidence>
<protein>
    <recommendedName>
        <fullName evidence="1">cyclic-guanylate-specific phosphodiesterase</fullName>
        <ecNumber evidence="1">3.1.4.52</ecNumber>
    </recommendedName>
</protein>
<dbReference type="InterPro" id="IPR000014">
    <property type="entry name" value="PAS"/>
</dbReference>
<dbReference type="Gene3D" id="3.40.50.2300">
    <property type="match status" value="1"/>
</dbReference>
<dbReference type="Gene3D" id="2.10.70.100">
    <property type="match status" value="2"/>
</dbReference>
<dbReference type="Pfam" id="PF08447">
    <property type="entry name" value="PAS_3"/>
    <property type="match status" value="2"/>
</dbReference>
<dbReference type="PROSITE" id="PS50110">
    <property type="entry name" value="RESPONSE_REGULATORY"/>
    <property type="match status" value="1"/>
</dbReference>
<dbReference type="InterPro" id="IPR000700">
    <property type="entry name" value="PAS-assoc_C"/>
</dbReference>
<dbReference type="SMART" id="SM00091">
    <property type="entry name" value="PAS"/>
    <property type="match status" value="3"/>
</dbReference>
<dbReference type="PROSITE" id="PS50883">
    <property type="entry name" value="EAL"/>
    <property type="match status" value="1"/>
</dbReference>
<evidence type="ECO:0000256" key="6">
    <source>
        <dbReference type="SAM" id="Coils"/>
    </source>
</evidence>
<dbReference type="Pfam" id="PF00990">
    <property type="entry name" value="GGDEF"/>
    <property type="match status" value="1"/>
</dbReference>
<dbReference type="PROSITE" id="PS50113">
    <property type="entry name" value="PAC"/>
    <property type="match status" value="3"/>
</dbReference>
<feature type="domain" description="PAC" evidence="9">
    <location>
        <begin position="400"/>
        <end position="452"/>
    </location>
</feature>
<dbReference type="InterPro" id="IPR029016">
    <property type="entry name" value="GAF-like_dom_sf"/>
</dbReference>
<dbReference type="SMART" id="SM00086">
    <property type="entry name" value="PAC"/>
    <property type="match status" value="3"/>
</dbReference>
<dbReference type="SUPFAM" id="SSF55785">
    <property type="entry name" value="PYP-like sensor domain (PAS domain)"/>
    <property type="match status" value="3"/>
</dbReference>
<accession>A0A7G9STH0</accession>
<keyword evidence="6" id="KW-0175">Coiled coil</keyword>
<dbReference type="Pfam" id="PF13426">
    <property type="entry name" value="PAS_9"/>
    <property type="match status" value="1"/>
</dbReference>
<dbReference type="InterPro" id="IPR035965">
    <property type="entry name" value="PAS-like_dom_sf"/>
</dbReference>
<feature type="domain" description="PAS" evidence="8">
    <location>
        <begin position="177"/>
        <end position="255"/>
    </location>
</feature>
<evidence type="ECO:0000313" key="12">
    <source>
        <dbReference type="EMBL" id="QNN71145.1"/>
    </source>
</evidence>
<dbReference type="EC" id="3.1.4.52" evidence="1"/>
<dbReference type="FunFam" id="3.20.20.450:FF:000001">
    <property type="entry name" value="Cyclic di-GMP phosphodiesterase yahA"/>
    <property type="match status" value="1"/>
</dbReference>
<dbReference type="CDD" id="cd00130">
    <property type="entry name" value="PAS"/>
    <property type="match status" value="3"/>
</dbReference>
<evidence type="ECO:0000256" key="3">
    <source>
        <dbReference type="ARBA" id="ARBA00022679"/>
    </source>
</evidence>
<dbReference type="InterPro" id="IPR011006">
    <property type="entry name" value="CheY-like_superfamily"/>
</dbReference>
<evidence type="ECO:0000259" key="8">
    <source>
        <dbReference type="PROSITE" id="PS50112"/>
    </source>
</evidence>
<dbReference type="Gene3D" id="3.30.70.270">
    <property type="match status" value="1"/>
</dbReference>
<keyword evidence="4" id="KW-0418">Kinase</keyword>
<dbReference type="Pfam" id="PF00563">
    <property type="entry name" value="EAL"/>
    <property type="match status" value="1"/>
</dbReference>
<dbReference type="RefSeq" id="WP_187553660.1">
    <property type="nucleotide sequence ID" value="NZ_BMZL01000002.1"/>
</dbReference>
<dbReference type="InterPro" id="IPR001610">
    <property type="entry name" value="PAC"/>
</dbReference>
<feature type="domain" description="EAL" evidence="10">
    <location>
        <begin position="928"/>
        <end position="1182"/>
    </location>
</feature>
<dbReference type="CDD" id="cd01949">
    <property type="entry name" value="GGDEF"/>
    <property type="match status" value="1"/>
</dbReference>
<dbReference type="InterPro" id="IPR052155">
    <property type="entry name" value="Biofilm_reg_signaling"/>
</dbReference>
<sequence>MRNVLIVDDKEENLYYLKVLFEGHGYRVATAQHGAEALVKARRDPPAIIVSDLLMPVMDGYTLLRHWKVDAHLRHIPFVVYTATYTEAEDQDLARSLGADGFILKPCEPDVFLARIEEIGASVAGADAIGADMPSGNESDLMQVYSRTLIRKLEQKSLQLEDANRALQEDIAERNKAENMLRLLMSAVMQSKESILITDAQLDLPGPRILFANPAFTTLTGHANEEVIGQTPRILQGPRTDRAVLQRLRENLKQGEQFEGIVTQYRKDGSEYEQDWQVAPIRDADGTITHYVALQRDITERKRTEETLRESEASQRQLAQALEGKHDRLLAAQRVAKIGDWETDLATMDVTWSEESYRIHEVDPATFRPTHDAFLELVHPADRDRVAKAFAASLDHHLACEMEHRLLLRNGKVKYVEERWTTEFDASGVAVRVTGTCQDITERKLGELQVRESRDRLSLATQSARIGIWEWDVRSDALVWDDLMHELYGIDEARFGGGYEAWQQCVHPDDRARVDADIQAALRVSGTVDTEFRVPWPDGEVRHLKVHALVQSDDSGSPMRMIGIGTDVTERKLSEARIRYLSRVHAMLSGINTLIVRVRSRDELFAGACRIAVEDGKFSMAMIAIADPVSGVVTPVAWAGDDDGIVDAIRAVLASPERSPNSMIVRAMRGNTELVSNNSIDDPQLLLARECADAGIRSVGVLPLIVAGEAIGVFVLHASEHEFFHAEEMKLLREVAGDIAFAIAHIANQERLEYLAYYDELTGLANRTLFLERVAQTLRSHSGSGRKLALFLFDLERFKNINDSLGRAAGDALLRQVAGWLTRNAGDPALLAHIDADHFAFVLPEVMPDGNLVGLLEKTLERFEQHQFDLGGSPFRIAAKAGVAVFPGDGEHVDVLFRNAEAALKNAKASGNRYMFYQASMNESVAVRLTLENQLRLALENDEFVLHYQPKVSLATGQMTGAEALIRWNRPQVGLVPPGQFIPVLEETGLIHHVGRWALQQAIADYLRWKRAGLPVQPIAVNVSSLQLRSPGFIAEIQQLVGIDPAAASGLQLEITESMVMQDIRQGISTLQAIREMGVTVALDDFGTGFSSLSYLSKLPLNMLKIDRSFINDMSDTPEGMSLVSSMITLAHTLKLKVVAEGVETEEQARFLRLLRCDEMQGYLYSKPVPGDVFESRFLAQPVGG</sequence>
<dbReference type="SUPFAM" id="SSF55781">
    <property type="entry name" value="GAF domain-like"/>
    <property type="match status" value="1"/>
</dbReference>
<keyword evidence="13" id="KW-1185">Reference proteome</keyword>
<feature type="domain" description="PAC" evidence="9">
    <location>
        <begin position="528"/>
        <end position="580"/>
    </location>
</feature>
<dbReference type="Gene3D" id="3.30.450.40">
    <property type="match status" value="1"/>
</dbReference>
<dbReference type="Proteomes" id="UP000515804">
    <property type="component" value="Chromosome"/>
</dbReference>
<dbReference type="GO" id="GO:0000160">
    <property type="term" value="P:phosphorelay signal transduction system"/>
    <property type="evidence" value="ECO:0007669"/>
    <property type="project" value="InterPro"/>
</dbReference>
<evidence type="ECO:0000256" key="4">
    <source>
        <dbReference type="ARBA" id="ARBA00022777"/>
    </source>
</evidence>
<dbReference type="SMART" id="SM00448">
    <property type="entry name" value="REC"/>
    <property type="match status" value="1"/>
</dbReference>
<dbReference type="InterPro" id="IPR000160">
    <property type="entry name" value="GGDEF_dom"/>
</dbReference>
<evidence type="ECO:0000256" key="2">
    <source>
        <dbReference type="ARBA" id="ARBA00022636"/>
    </source>
</evidence>
<dbReference type="PROSITE" id="PS50112">
    <property type="entry name" value="PAS"/>
    <property type="match status" value="2"/>
</dbReference>
<feature type="coiled-coil region" evidence="6">
    <location>
        <begin position="146"/>
        <end position="180"/>
    </location>
</feature>
<dbReference type="SUPFAM" id="SSF52172">
    <property type="entry name" value="CheY-like"/>
    <property type="match status" value="1"/>
</dbReference>
<reference evidence="12 13" key="1">
    <citation type="submission" date="2020-08" db="EMBL/GenBank/DDBJ databases">
        <title>Genome sequence of Thermomonas carbonis KCTC 42013T.</title>
        <authorList>
            <person name="Hyun D.-W."/>
            <person name="Bae J.-W."/>
        </authorList>
    </citation>
    <scope>NUCLEOTIDE SEQUENCE [LARGE SCALE GENOMIC DNA]</scope>
    <source>
        <strain evidence="12 13">KCTC 42013</strain>
    </source>
</reference>
<name>A0A7G9STH0_9GAMM</name>
<dbReference type="InterPro" id="IPR043128">
    <property type="entry name" value="Rev_trsase/Diguanyl_cyclase"/>
</dbReference>
<dbReference type="InterPro" id="IPR013655">
    <property type="entry name" value="PAS_fold_3"/>
</dbReference>
<dbReference type="KEGG" id="tcn:H9L16_06150"/>
<dbReference type="InterPro" id="IPR001633">
    <property type="entry name" value="EAL_dom"/>
</dbReference>
<dbReference type="InterPro" id="IPR001789">
    <property type="entry name" value="Sig_transdc_resp-reg_receiver"/>
</dbReference>
<dbReference type="AlphaFoldDB" id="A0A7G9STH0"/>
<dbReference type="SMART" id="SM00267">
    <property type="entry name" value="GGDEF"/>
    <property type="match status" value="1"/>
</dbReference>
<dbReference type="PANTHER" id="PTHR44757">
    <property type="entry name" value="DIGUANYLATE CYCLASE DGCP"/>
    <property type="match status" value="1"/>
</dbReference>
<dbReference type="SUPFAM" id="SSF55073">
    <property type="entry name" value="Nucleotide cyclase"/>
    <property type="match status" value="1"/>
</dbReference>
<dbReference type="InterPro" id="IPR003018">
    <property type="entry name" value="GAF"/>
</dbReference>
<dbReference type="SMART" id="SM00052">
    <property type="entry name" value="EAL"/>
    <property type="match status" value="1"/>
</dbReference>
<feature type="domain" description="GGDEF" evidence="11">
    <location>
        <begin position="786"/>
        <end position="919"/>
    </location>
</feature>
<dbReference type="NCBIfam" id="TIGR00254">
    <property type="entry name" value="GGDEF"/>
    <property type="match status" value="1"/>
</dbReference>
<evidence type="ECO:0000256" key="1">
    <source>
        <dbReference type="ARBA" id="ARBA00012282"/>
    </source>
</evidence>
<dbReference type="EMBL" id="CP060719">
    <property type="protein sequence ID" value="QNN71145.1"/>
    <property type="molecule type" value="Genomic_DNA"/>
</dbReference>
<feature type="modified residue" description="4-aspartylphosphate" evidence="5">
    <location>
        <position position="52"/>
    </location>
</feature>
<dbReference type="GO" id="GO:0016301">
    <property type="term" value="F:kinase activity"/>
    <property type="evidence" value="ECO:0007669"/>
    <property type="project" value="UniProtKB-KW"/>
</dbReference>
<organism evidence="12 13">
    <name type="scientific">Thermomonas carbonis</name>
    <dbReference type="NCBI Taxonomy" id="1463158"/>
    <lineage>
        <taxon>Bacteria</taxon>
        <taxon>Pseudomonadati</taxon>
        <taxon>Pseudomonadota</taxon>
        <taxon>Gammaproteobacteria</taxon>
        <taxon>Lysobacterales</taxon>
        <taxon>Lysobacteraceae</taxon>
        <taxon>Thermomonas</taxon>
    </lineage>
</organism>
<dbReference type="PROSITE" id="PS50887">
    <property type="entry name" value="GGDEF"/>
    <property type="match status" value="1"/>
</dbReference>
<evidence type="ECO:0000259" key="10">
    <source>
        <dbReference type="PROSITE" id="PS50883"/>
    </source>
</evidence>
<keyword evidence="3" id="KW-0808">Transferase</keyword>
<dbReference type="Gene3D" id="3.20.20.450">
    <property type="entry name" value="EAL domain"/>
    <property type="match status" value="1"/>
</dbReference>
<evidence type="ECO:0000259" key="9">
    <source>
        <dbReference type="PROSITE" id="PS50113"/>
    </source>
</evidence>
<keyword evidence="2" id="KW-0973">c-di-GMP</keyword>
<evidence type="ECO:0000259" key="11">
    <source>
        <dbReference type="PROSITE" id="PS50887"/>
    </source>
</evidence>
<dbReference type="GO" id="GO:0071111">
    <property type="term" value="F:cyclic-guanylate-specific phosphodiesterase activity"/>
    <property type="evidence" value="ECO:0007669"/>
    <property type="project" value="UniProtKB-EC"/>
</dbReference>
<dbReference type="InterPro" id="IPR029787">
    <property type="entry name" value="Nucleotide_cyclase"/>
</dbReference>
<feature type="domain" description="Response regulatory" evidence="7">
    <location>
        <begin position="3"/>
        <end position="120"/>
    </location>
</feature>
<dbReference type="Pfam" id="PF13185">
    <property type="entry name" value="GAF_2"/>
    <property type="match status" value="1"/>
</dbReference>
<feature type="domain" description="PAS" evidence="8">
    <location>
        <begin position="453"/>
        <end position="525"/>
    </location>
</feature>
<feature type="domain" description="PAC" evidence="9">
    <location>
        <begin position="256"/>
        <end position="310"/>
    </location>
</feature>
<evidence type="ECO:0000256" key="5">
    <source>
        <dbReference type="PROSITE-ProRule" id="PRU00169"/>
    </source>
</evidence>